<sequence length="450" mass="50197">MKPTRYATSRQKVCHHCSAAKAKCDRKSGRCTRCTRRGLSCTYPQILPTEGSSAVSPSADVSELGKTSTFSTSEALSAPESLLLTPQRVPRASTGPQFLTSESIRYIPGQESPTDSSSTLAEGGVLQDSVLDPQRHSSPTPETLDFSVLELFNPINVDQISNRWLNSYIPVPGQKVKDYPATVSAFIYRVLKSYVVVAIRGRGVPPFIHSSQITASSIRPPLSTCLSLIRVCERPLPGSQAAASDVLQREMGNLYEQHKVYDDSTHDDVTLLAAFQAYLIYSMALFFRLDEVSSPFLRQAMMNLQELACSSSRGGLMCTAEQQRSRPRWESWIVAEAKRRTLFTMYLFDSVLSTHDGLQTFLGTELRGLPASSNGSLWRAQTRREWQAAYNVDLADWPEGCFRIDELWPFPPELNELQVLEQRNRVDQWLENVDEFGTMLYAVTSCTHGG</sequence>
<gene>
    <name evidence="1" type="ORF">F4821DRAFT_127738</name>
</gene>
<protein>
    <submittedName>
        <fullName evidence="1">Uncharacterized protein</fullName>
    </submittedName>
</protein>
<reference evidence="1 2" key="1">
    <citation type="journal article" date="2022" name="New Phytol.">
        <title>Ecological generalism drives hyperdiversity of secondary metabolite gene clusters in xylarialean endophytes.</title>
        <authorList>
            <person name="Franco M.E.E."/>
            <person name="Wisecaver J.H."/>
            <person name="Arnold A.E."/>
            <person name="Ju Y.M."/>
            <person name="Slot J.C."/>
            <person name="Ahrendt S."/>
            <person name="Moore L.P."/>
            <person name="Eastman K.E."/>
            <person name="Scott K."/>
            <person name="Konkel Z."/>
            <person name="Mondo S.J."/>
            <person name="Kuo A."/>
            <person name="Hayes R.D."/>
            <person name="Haridas S."/>
            <person name="Andreopoulos B."/>
            <person name="Riley R."/>
            <person name="LaButti K."/>
            <person name="Pangilinan J."/>
            <person name="Lipzen A."/>
            <person name="Amirebrahimi M."/>
            <person name="Yan J."/>
            <person name="Adam C."/>
            <person name="Keymanesh K."/>
            <person name="Ng V."/>
            <person name="Louie K."/>
            <person name="Northen T."/>
            <person name="Drula E."/>
            <person name="Henrissat B."/>
            <person name="Hsieh H.M."/>
            <person name="Youens-Clark K."/>
            <person name="Lutzoni F."/>
            <person name="Miadlikowska J."/>
            <person name="Eastwood D.C."/>
            <person name="Hamelin R.C."/>
            <person name="Grigoriev I.V."/>
            <person name="U'Ren J.M."/>
        </authorList>
    </citation>
    <scope>NUCLEOTIDE SEQUENCE [LARGE SCALE GENOMIC DNA]</scope>
    <source>
        <strain evidence="1 2">ER1909</strain>
    </source>
</reference>
<evidence type="ECO:0000313" key="2">
    <source>
        <dbReference type="Proteomes" id="UP001497680"/>
    </source>
</evidence>
<proteinExistence type="predicted"/>
<comment type="caution">
    <text evidence="1">The sequence shown here is derived from an EMBL/GenBank/DDBJ whole genome shotgun (WGS) entry which is preliminary data.</text>
</comment>
<evidence type="ECO:0000313" key="1">
    <source>
        <dbReference type="EMBL" id="KAI6086468.1"/>
    </source>
</evidence>
<name>A0ACC0D1N4_9PEZI</name>
<organism evidence="1 2">
    <name type="scientific">Hypoxylon rubiginosum</name>
    <dbReference type="NCBI Taxonomy" id="110542"/>
    <lineage>
        <taxon>Eukaryota</taxon>
        <taxon>Fungi</taxon>
        <taxon>Dikarya</taxon>
        <taxon>Ascomycota</taxon>
        <taxon>Pezizomycotina</taxon>
        <taxon>Sordariomycetes</taxon>
        <taxon>Xylariomycetidae</taxon>
        <taxon>Xylariales</taxon>
        <taxon>Hypoxylaceae</taxon>
        <taxon>Hypoxylon</taxon>
    </lineage>
</organism>
<dbReference type="Proteomes" id="UP001497680">
    <property type="component" value="Unassembled WGS sequence"/>
</dbReference>
<dbReference type="EMBL" id="MU394315">
    <property type="protein sequence ID" value="KAI6086468.1"/>
    <property type="molecule type" value="Genomic_DNA"/>
</dbReference>
<keyword evidence="2" id="KW-1185">Reference proteome</keyword>
<accession>A0ACC0D1N4</accession>